<dbReference type="AlphaFoldDB" id="A0A7M5WQQ5"/>
<dbReference type="EnsemblMetazoa" id="CLYHEMT002849.1">
    <property type="protein sequence ID" value="CLYHEMP002849.1"/>
    <property type="gene ID" value="CLYHEMG002849"/>
</dbReference>
<feature type="region of interest" description="Disordered" evidence="1">
    <location>
        <begin position="21"/>
        <end position="125"/>
    </location>
</feature>
<keyword evidence="3" id="KW-1185">Reference proteome</keyword>
<protein>
    <submittedName>
        <fullName evidence="2">Uncharacterized protein</fullName>
    </submittedName>
</protein>
<feature type="compositionally biased region" description="Polar residues" evidence="1">
    <location>
        <begin position="60"/>
        <end position="69"/>
    </location>
</feature>
<reference evidence="2" key="1">
    <citation type="submission" date="2021-01" db="UniProtKB">
        <authorList>
            <consortium name="EnsemblMetazoa"/>
        </authorList>
    </citation>
    <scope>IDENTIFICATION</scope>
</reference>
<evidence type="ECO:0000313" key="3">
    <source>
        <dbReference type="Proteomes" id="UP000594262"/>
    </source>
</evidence>
<accession>A0A7M5WQQ5</accession>
<evidence type="ECO:0000256" key="1">
    <source>
        <dbReference type="SAM" id="MobiDB-lite"/>
    </source>
</evidence>
<proteinExistence type="predicted"/>
<name>A0A7M5WQQ5_9CNID</name>
<organism evidence="2 3">
    <name type="scientific">Clytia hemisphaerica</name>
    <dbReference type="NCBI Taxonomy" id="252671"/>
    <lineage>
        <taxon>Eukaryota</taxon>
        <taxon>Metazoa</taxon>
        <taxon>Cnidaria</taxon>
        <taxon>Hydrozoa</taxon>
        <taxon>Hydroidolina</taxon>
        <taxon>Leptothecata</taxon>
        <taxon>Obeliida</taxon>
        <taxon>Clytiidae</taxon>
        <taxon>Clytia</taxon>
    </lineage>
</organism>
<sequence>MPLPAVATHLHPSNQHFYKQLTTQNGNQHHQRQGKPESADPLNMTTKGETKRLVAEKTHQTTSKQTNELLTPAKPPPQAAGDDTTTSPSTIIKPPVLVEPAISATTIITPESIPRSAEDDPSTNS</sequence>
<feature type="compositionally biased region" description="Low complexity" evidence="1">
    <location>
        <begin position="84"/>
        <end position="95"/>
    </location>
</feature>
<feature type="compositionally biased region" description="Basic and acidic residues" evidence="1">
    <location>
        <begin position="48"/>
        <end position="59"/>
    </location>
</feature>
<dbReference type="Proteomes" id="UP000594262">
    <property type="component" value="Unplaced"/>
</dbReference>
<evidence type="ECO:0000313" key="2">
    <source>
        <dbReference type="EnsemblMetazoa" id="CLYHEMP002849.1"/>
    </source>
</evidence>